<evidence type="ECO:0000256" key="1">
    <source>
        <dbReference type="ARBA" id="ARBA00000012"/>
    </source>
</evidence>
<evidence type="ECO:0000259" key="9">
    <source>
        <dbReference type="PROSITE" id="PS50972"/>
    </source>
</evidence>
<evidence type="ECO:0000256" key="7">
    <source>
        <dbReference type="ARBA" id="ARBA00022842"/>
    </source>
</evidence>
<dbReference type="PROSITE" id="PS00793">
    <property type="entry name" value="DHPS_2"/>
    <property type="match status" value="1"/>
</dbReference>
<evidence type="ECO:0000256" key="5">
    <source>
        <dbReference type="ARBA" id="ARBA00022679"/>
    </source>
</evidence>
<dbReference type="SUPFAM" id="SSF51717">
    <property type="entry name" value="Dihydropteroate synthetase-like"/>
    <property type="match status" value="1"/>
</dbReference>
<evidence type="ECO:0000256" key="6">
    <source>
        <dbReference type="ARBA" id="ARBA00022723"/>
    </source>
</evidence>
<dbReference type="PANTHER" id="PTHR20941">
    <property type="entry name" value="FOLATE SYNTHESIS PROTEINS"/>
    <property type="match status" value="1"/>
</dbReference>
<dbReference type="AlphaFoldDB" id="A0A6J5YGW3"/>
<dbReference type="InterPro" id="IPR045031">
    <property type="entry name" value="DHP_synth-like"/>
</dbReference>
<dbReference type="PROSITE" id="PS00792">
    <property type="entry name" value="DHPS_1"/>
    <property type="match status" value="1"/>
</dbReference>
<comment type="catalytic activity">
    <reaction evidence="1">
        <text>(7,8-dihydropterin-6-yl)methyl diphosphate + 4-aminobenzoate = 7,8-dihydropteroate + diphosphate</text>
        <dbReference type="Rhea" id="RHEA:19949"/>
        <dbReference type="ChEBI" id="CHEBI:17836"/>
        <dbReference type="ChEBI" id="CHEBI:17839"/>
        <dbReference type="ChEBI" id="CHEBI:33019"/>
        <dbReference type="ChEBI" id="CHEBI:72950"/>
        <dbReference type="EC" id="2.5.1.15"/>
    </reaction>
</comment>
<dbReference type="GO" id="GO:0046872">
    <property type="term" value="F:metal ion binding"/>
    <property type="evidence" value="ECO:0007669"/>
    <property type="project" value="UniProtKB-KW"/>
</dbReference>
<keyword evidence="6" id="KW-0479">Metal-binding</keyword>
<accession>A0A6J5YGW3</accession>
<evidence type="ECO:0000256" key="4">
    <source>
        <dbReference type="ARBA" id="ARBA00012458"/>
    </source>
</evidence>
<dbReference type="CDD" id="cd00739">
    <property type="entry name" value="DHPS"/>
    <property type="match status" value="1"/>
</dbReference>
<dbReference type="InterPro" id="IPR000489">
    <property type="entry name" value="Pterin-binding_dom"/>
</dbReference>
<feature type="domain" description="Pterin-binding" evidence="9">
    <location>
        <begin position="1"/>
        <end position="250"/>
    </location>
</feature>
<dbReference type="GO" id="GO:0005829">
    <property type="term" value="C:cytosol"/>
    <property type="evidence" value="ECO:0007669"/>
    <property type="project" value="TreeGrafter"/>
</dbReference>
<keyword evidence="8" id="KW-0289">Folate biosynthesis</keyword>
<dbReference type="InterPro" id="IPR011005">
    <property type="entry name" value="Dihydropteroate_synth-like_sf"/>
</dbReference>
<dbReference type="InterPro" id="IPR006390">
    <property type="entry name" value="DHP_synth_dom"/>
</dbReference>
<comment type="cofactor">
    <cofactor evidence="2">
        <name>Mg(2+)</name>
        <dbReference type="ChEBI" id="CHEBI:18420"/>
    </cofactor>
</comment>
<protein>
    <recommendedName>
        <fullName evidence="4">dihydropteroate synthase</fullName>
        <ecNumber evidence="4">2.5.1.15</ecNumber>
    </recommendedName>
</protein>
<sequence length="251" mass="26889">MLVMGILNVTPDSFADGGINLDANTAIARGREMAAEGADIIDVGGESTRPGADRVTPDEEQARVIPVIRALAEDGFQVSIDTMRAETARLAVQAGATIVNDVSGGAADPLMLATVAELDCTYILMHWRGHSKEMNSKAIYGDVVVDVTSEISMQVEKALLAGVKREKIVIDPGIGFAKDAEHNWEILRRLDEFTELGFPVLIGHSRKRFLGGAEPSDREASTVEVTKSLVGRGIWGVRVHGVKANVEALSQ</sequence>
<evidence type="ECO:0000313" key="10">
    <source>
        <dbReference type="EMBL" id="CAB4329324.1"/>
    </source>
</evidence>
<comment type="pathway">
    <text evidence="3">Cofactor biosynthesis; tetrahydrofolate biosynthesis; 7,8-dihydrofolate from 2-amino-4-hydroxy-6-hydroxymethyl-7,8-dihydropteridine diphosphate and 4-aminobenzoate: step 1/2.</text>
</comment>
<dbReference type="NCBIfam" id="TIGR01496">
    <property type="entry name" value="DHPS"/>
    <property type="match status" value="1"/>
</dbReference>
<gene>
    <name evidence="10" type="ORF">UFOPK3820_00017</name>
</gene>
<dbReference type="PROSITE" id="PS50972">
    <property type="entry name" value="PTERIN_BINDING"/>
    <property type="match status" value="1"/>
</dbReference>
<name>A0A6J5YGW3_9ZZZZ</name>
<dbReference type="EMBL" id="CAESAB010000001">
    <property type="protein sequence ID" value="CAB4329324.1"/>
    <property type="molecule type" value="Genomic_DNA"/>
</dbReference>
<dbReference type="FunFam" id="3.20.20.20:FF:000006">
    <property type="entry name" value="Dihydropteroate synthase"/>
    <property type="match status" value="1"/>
</dbReference>
<organism evidence="10">
    <name type="scientific">freshwater metagenome</name>
    <dbReference type="NCBI Taxonomy" id="449393"/>
    <lineage>
        <taxon>unclassified sequences</taxon>
        <taxon>metagenomes</taxon>
        <taxon>ecological metagenomes</taxon>
    </lineage>
</organism>
<evidence type="ECO:0000256" key="3">
    <source>
        <dbReference type="ARBA" id="ARBA00004763"/>
    </source>
</evidence>
<dbReference type="GO" id="GO:0046654">
    <property type="term" value="P:tetrahydrofolate biosynthetic process"/>
    <property type="evidence" value="ECO:0007669"/>
    <property type="project" value="TreeGrafter"/>
</dbReference>
<proteinExistence type="predicted"/>
<dbReference type="Pfam" id="PF00809">
    <property type="entry name" value="Pterin_bind"/>
    <property type="match status" value="1"/>
</dbReference>
<reference evidence="10" key="1">
    <citation type="submission" date="2020-05" db="EMBL/GenBank/DDBJ databases">
        <authorList>
            <person name="Chiriac C."/>
            <person name="Salcher M."/>
            <person name="Ghai R."/>
            <person name="Kavagutti S V."/>
        </authorList>
    </citation>
    <scope>NUCLEOTIDE SEQUENCE</scope>
</reference>
<evidence type="ECO:0000256" key="2">
    <source>
        <dbReference type="ARBA" id="ARBA00001946"/>
    </source>
</evidence>
<keyword evidence="7" id="KW-0460">Magnesium</keyword>
<dbReference type="PANTHER" id="PTHR20941:SF1">
    <property type="entry name" value="FOLIC ACID SYNTHESIS PROTEIN FOL1"/>
    <property type="match status" value="1"/>
</dbReference>
<dbReference type="EC" id="2.5.1.15" evidence="4"/>
<dbReference type="Gene3D" id="3.20.20.20">
    <property type="entry name" value="Dihydropteroate synthase-like"/>
    <property type="match status" value="1"/>
</dbReference>
<dbReference type="GO" id="GO:0046656">
    <property type="term" value="P:folic acid biosynthetic process"/>
    <property type="evidence" value="ECO:0007669"/>
    <property type="project" value="UniProtKB-KW"/>
</dbReference>
<keyword evidence="5" id="KW-0808">Transferase</keyword>
<evidence type="ECO:0000256" key="8">
    <source>
        <dbReference type="ARBA" id="ARBA00022909"/>
    </source>
</evidence>
<dbReference type="GO" id="GO:0004156">
    <property type="term" value="F:dihydropteroate synthase activity"/>
    <property type="evidence" value="ECO:0007669"/>
    <property type="project" value="UniProtKB-EC"/>
</dbReference>